<evidence type="ECO:0000313" key="4">
    <source>
        <dbReference type="Proteomes" id="UP000215145"/>
    </source>
</evidence>
<dbReference type="SUPFAM" id="SSF53448">
    <property type="entry name" value="Nucleotide-diphospho-sugar transferases"/>
    <property type="match status" value="1"/>
</dbReference>
<evidence type="ECO:0000259" key="1">
    <source>
        <dbReference type="Pfam" id="PF00483"/>
    </source>
</evidence>
<proteinExistence type="predicted"/>
<gene>
    <name evidence="3" type="ORF">CGZ75_15365</name>
</gene>
<dbReference type="Pfam" id="PF00483">
    <property type="entry name" value="NTP_transferase"/>
    <property type="match status" value="1"/>
</dbReference>
<feature type="domain" description="Cupin type-2" evidence="2">
    <location>
        <begin position="385"/>
        <end position="447"/>
    </location>
</feature>
<dbReference type="GO" id="GO:0009298">
    <property type="term" value="P:GDP-mannose biosynthetic process"/>
    <property type="evidence" value="ECO:0007669"/>
    <property type="project" value="TreeGrafter"/>
</dbReference>
<dbReference type="Proteomes" id="UP000215145">
    <property type="component" value="Unassembled WGS sequence"/>
</dbReference>
<dbReference type="InterPro" id="IPR029044">
    <property type="entry name" value="Nucleotide-diphossugar_trans"/>
</dbReference>
<dbReference type="EMBL" id="NMUQ01000002">
    <property type="protein sequence ID" value="OXM14329.1"/>
    <property type="molecule type" value="Genomic_DNA"/>
</dbReference>
<evidence type="ECO:0000259" key="2">
    <source>
        <dbReference type="Pfam" id="PF07883"/>
    </source>
</evidence>
<dbReference type="GO" id="GO:0004475">
    <property type="term" value="F:mannose-1-phosphate guanylyltransferase (GTP) activity"/>
    <property type="evidence" value="ECO:0007669"/>
    <property type="project" value="TreeGrafter"/>
</dbReference>
<dbReference type="Pfam" id="PF07883">
    <property type="entry name" value="Cupin_2"/>
    <property type="match status" value="1"/>
</dbReference>
<keyword evidence="4" id="KW-1185">Reference proteome</keyword>
<dbReference type="Gene3D" id="2.60.120.10">
    <property type="entry name" value="Jelly Rolls"/>
    <property type="match status" value="1"/>
</dbReference>
<keyword evidence="3" id="KW-0808">Transferase</keyword>
<feature type="domain" description="Nucleotidyl transferase" evidence="1">
    <location>
        <begin position="4"/>
        <end position="287"/>
    </location>
</feature>
<dbReference type="Gene3D" id="3.90.550.10">
    <property type="entry name" value="Spore Coat Polysaccharide Biosynthesis Protein SpsA, Chain A"/>
    <property type="match status" value="1"/>
</dbReference>
<name>A0A229NXH5_9BACL</name>
<protein>
    <submittedName>
        <fullName evidence="3">Mannose-1-phosphate guanylyltransferase</fullName>
    </submittedName>
</protein>
<dbReference type="InterPro" id="IPR014710">
    <property type="entry name" value="RmlC-like_jellyroll"/>
</dbReference>
<organism evidence="3 4">
    <name type="scientific">Paenibacillus herberti</name>
    <dbReference type="NCBI Taxonomy" id="1619309"/>
    <lineage>
        <taxon>Bacteria</taxon>
        <taxon>Bacillati</taxon>
        <taxon>Bacillota</taxon>
        <taxon>Bacilli</taxon>
        <taxon>Bacillales</taxon>
        <taxon>Paenibacillaceae</taxon>
        <taxon>Paenibacillus</taxon>
    </lineage>
</organism>
<dbReference type="InterPro" id="IPR051161">
    <property type="entry name" value="Mannose-6P_isomerase_type2"/>
</dbReference>
<dbReference type="InterPro" id="IPR013096">
    <property type="entry name" value="Cupin_2"/>
</dbReference>
<dbReference type="InterPro" id="IPR005835">
    <property type="entry name" value="NTP_transferase_dom"/>
</dbReference>
<comment type="caution">
    <text evidence="3">The sequence shown here is derived from an EMBL/GenBank/DDBJ whole genome shotgun (WGS) entry which is preliminary data.</text>
</comment>
<dbReference type="RefSeq" id="WP_089525153.1">
    <property type="nucleotide sequence ID" value="NZ_NMUQ01000002.1"/>
</dbReference>
<dbReference type="AlphaFoldDB" id="A0A229NXH5"/>
<dbReference type="SUPFAM" id="SSF51182">
    <property type="entry name" value="RmlC-like cupins"/>
    <property type="match status" value="1"/>
</dbReference>
<keyword evidence="3" id="KW-0548">Nucleotidyltransferase</keyword>
<sequence length="468" mass="51951">MRIILLSGGSGKRLWPLSNDIRSKLFLKLLPAPDGGLESMMQRLCRQLREAGLLQGAIIVTHRSQAEITRVHAGPDIPIIEEPHKRGTFTAAALGAAYLAARGGASLDEPVCVLPVDLFVQQDFFDLLRHLPEAVLKGAELAMIGTEPSHPSTQYGYIVPKRKHRRGDELLSSADETSGLSEMASNGEQNSWQLVERFAEKPDPPLANQLMKQGALWNCGIFSFRLSWLQEKLRAKGYPVRMEELQQGYTEWAEKSFDKELAEQAERRMVMRYRGSWQDLGSWSTFLGQLGHAQLGPGSVSAGTINTHLINELGSPIHIIGISDAVVAASPDGILVASKEQADRIKESLSVVPSLPMQEEKRWGSCRTLDVDRLESGDEVLTRRVVLKSGKCTSYHLHTGKEEVWTVLGGVGRFMLEDQIYNVGPGDVMRFPPGSRHGVKAITELHCVQVEIGRVHDERDIERLLMSW</sequence>
<dbReference type="PANTHER" id="PTHR46390">
    <property type="entry name" value="MANNOSE-1-PHOSPHATE GUANYLYLTRANSFERASE"/>
    <property type="match status" value="1"/>
</dbReference>
<dbReference type="PANTHER" id="PTHR46390:SF1">
    <property type="entry name" value="MANNOSE-1-PHOSPHATE GUANYLYLTRANSFERASE"/>
    <property type="match status" value="1"/>
</dbReference>
<evidence type="ECO:0000313" key="3">
    <source>
        <dbReference type="EMBL" id="OXM14329.1"/>
    </source>
</evidence>
<reference evidence="3 4" key="1">
    <citation type="submission" date="2017-07" db="EMBL/GenBank/DDBJ databases">
        <title>Paenibacillus herberti R33 genome sequencing and assembly.</title>
        <authorList>
            <person name="Su W."/>
        </authorList>
    </citation>
    <scope>NUCLEOTIDE SEQUENCE [LARGE SCALE GENOMIC DNA]</scope>
    <source>
        <strain evidence="3 4">R33</strain>
    </source>
</reference>
<dbReference type="InterPro" id="IPR011051">
    <property type="entry name" value="RmlC_Cupin_sf"/>
</dbReference>
<accession>A0A229NXH5</accession>
<dbReference type="OrthoDB" id="9806359at2"/>